<feature type="transmembrane region" description="Helical" evidence="6">
    <location>
        <begin position="186"/>
        <end position="207"/>
    </location>
</feature>
<evidence type="ECO:0000256" key="7">
    <source>
        <dbReference type="SAM" id="MobiDB-lite"/>
    </source>
</evidence>
<dbReference type="InterPro" id="IPR045231">
    <property type="entry name" value="Yip1/4-like"/>
</dbReference>
<name>E1F5H5_GIAIA</name>
<dbReference type="InterPro" id="IPR006977">
    <property type="entry name" value="Yip1_dom"/>
</dbReference>
<feature type="transmembrane region" description="Helical" evidence="6">
    <location>
        <begin position="148"/>
        <end position="174"/>
    </location>
</feature>
<dbReference type="OMA" id="FVAMMMA"/>
<dbReference type="Proteomes" id="UP000008974">
    <property type="component" value="Unassembled WGS sequence"/>
</dbReference>
<evidence type="ECO:0000256" key="5">
    <source>
        <dbReference type="ARBA" id="ARBA00023136"/>
    </source>
</evidence>
<comment type="subcellular location">
    <subcellularLocation>
        <location evidence="6">Golgi apparatus membrane</location>
        <topology evidence="6">Multi-pass membrane protein</topology>
    </subcellularLocation>
    <subcellularLocation>
        <location evidence="1">Membrane</location>
        <topology evidence="1">Multi-pass membrane protein</topology>
    </subcellularLocation>
</comment>
<evidence type="ECO:0000313" key="10">
    <source>
        <dbReference type="Proteomes" id="UP000008974"/>
    </source>
</evidence>
<dbReference type="PANTHER" id="PTHR21236:SF1">
    <property type="entry name" value="PROTEIN YIPF6"/>
    <property type="match status" value="1"/>
</dbReference>
<dbReference type="GO" id="GO:0000139">
    <property type="term" value="C:Golgi membrane"/>
    <property type="evidence" value="ECO:0007669"/>
    <property type="project" value="UniProtKB-SubCell"/>
</dbReference>
<evidence type="ECO:0000256" key="6">
    <source>
        <dbReference type="RuleBase" id="RU361264"/>
    </source>
</evidence>
<protein>
    <recommendedName>
        <fullName evidence="6">Protein YIPF</fullName>
    </recommendedName>
</protein>
<reference evidence="9 10" key="1">
    <citation type="journal article" date="2010" name="BMC Genomics">
        <title>Genome analysis and comparative genomics of a Giardia intestinalis assemblage E isolate.</title>
        <authorList>
            <person name="Jerlstrom-Hultqvist J."/>
            <person name="Franzen O."/>
            <person name="Ankarklev J."/>
            <person name="Xu F."/>
            <person name="Nohynkova E."/>
            <person name="Andersson J.O."/>
            <person name="Svard S.G."/>
            <person name="Andersson B."/>
        </authorList>
    </citation>
    <scope>NUCLEOTIDE SEQUENCE [LARGE SCALE GENOMIC DNA]</scope>
    <source>
        <strain evidence="9 10">P15</strain>
    </source>
</reference>
<feature type="transmembrane region" description="Helical" evidence="6">
    <location>
        <begin position="219"/>
        <end position="238"/>
    </location>
</feature>
<feature type="region of interest" description="Disordered" evidence="7">
    <location>
        <begin position="16"/>
        <end position="41"/>
    </location>
</feature>
<feature type="compositionally biased region" description="Low complexity" evidence="7">
    <location>
        <begin position="16"/>
        <end position="26"/>
    </location>
</feature>
<dbReference type="GO" id="GO:0005802">
    <property type="term" value="C:trans-Golgi network"/>
    <property type="evidence" value="ECO:0007669"/>
    <property type="project" value="TreeGrafter"/>
</dbReference>
<evidence type="ECO:0000259" key="8">
    <source>
        <dbReference type="Pfam" id="PF04893"/>
    </source>
</evidence>
<dbReference type="GO" id="GO:0006888">
    <property type="term" value="P:endoplasmic reticulum to Golgi vesicle-mediated transport"/>
    <property type="evidence" value="ECO:0007669"/>
    <property type="project" value="InterPro"/>
</dbReference>
<dbReference type="STRING" id="658858.E1F5H5"/>
<gene>
    <name evidence="9" type="ORF">GLP15_746</name>
</gene>
<dbReference type="AlphaFoldDB" id="E1F5H5"/>
<sequence>MAFYAEEPGVNIFSGAAGPAAPSGASHENGPPTEEELKKEVAPPEWMLSTLDESIGVTFKREFTNMGKKTLQILWIFKSSTVDHSVYETYDYVGPMFWLTLYSLFLVIIATKNGDSTGSYFGIAFAIYFFVGYLVAFNTNIVGGRVHIPGTFCFLGYCLMPLAVYTFVAMMMALLAGNLANWIRSLVVGLTAILATTWSSLAAYAFFKNLALQGKAFMTIYPVILFFVVFGVLGLIGARLSPQPQQQ</sequence>
<dbReference type="PANTHER" id="PTHR21236">
    <property type="entry name" value="GOLGI MEMBRANE PROTEIN YIP1"/>
    <property type="match status" value="1"/>
</dbReference>
<evidence type="ECO:0000256" key="3">
    <source>
        <dbReference type="ARBA" id="ARBA00022692"/>
    </source>
</evidence>
<feature type="domain" description="Yip1" evidence="8">
    <location>
        <begin position="85"/>
        <end position="233"/>
    </location>
</feature>
<keyword evidence="4 6" id="KW-1133">Transmembrane helix</keyword>
<evidence type="ECO:0000256" key="4">
    <source>
        <dbReference type="ARBA" id="ARBA00022989"/>
    </source>
</evidence>
<dbReference type="VEuPathDB" id="GiardiaDB:GLP15_746"/>
<feature type="transmembrane region" description="Helical" evidence="6">
    <location>
        <begin position="118"/>
        <end position="136"/>
    </location>
</feature>
<comment type="similarity">
    <text evidence="2 6">Belongs to the YIP1 family.</text>
</comment>
<keyword evidence="3 6" id="KW-0812">Transmembrane</keyword>
<dbReference type="EMBL" id="ACVC01000187">
    <property type="protein sequence ID" value="EFO62290.1"/>
    <property type="molecule type" value="Genomic_DNA"/>
</dbReference>
<dbReference type="OrthoDB" id="411251at2759"/>
<evidence type="ECO:0000256" key="1">
    <source>
        <dbReference type="ARBA" id="ARBA00004141"/>
    </source>
</evidence>
<evidence type="ECO:0000313" key="9">
    <source>
        <dbReference type="EMBL" id="EFO62290.1"/>
    </source>
</evidence>
<evidence type="ECO:0000256" key="2">
    <source>
        <dbReference type="ARBA" id="ARBA00010596"/>
    </source>
</evidence>
<feature type="transmembrane region" description="Helical" evidence="6">
    <location>
        <begin position="92"/>
        <end position="111"/>
    </location>
</feature>
<organism evidence="9 10">
    <name type="scientific">Giardia intestinalis (strain P15)</name>
    <name type="common">Giardia lamblia</name>
    <dbReference type="NCBI Taxonomy" id="658858"/>
    <lineage>
        <taxon>Eukaryota</taxon>
        <taxon>Metamonada</taxon>
        <taxon>Diplomonadida</taxon>
        <taxon>Hexamitidae</taxon>
        <taxon>Giardiinae</taxon>
        <taxon>Giardia</taxon>
    </lineage>
</organism>
<accession>E1F5H5</accession>
<comment type="caution">
    <text evidence="9">The sequence shown here is derived from an EMBL/GenBank/DDBJ whole genome shotgun (WGS) entry which is preliminary data.</text>
</comment>
<proteinExistence type="inferred from homology"/>
<keyword evidence="5 6" id="KW-0472">Membrane</keyword>
<dbReference type="Pfam" id="PF04893">
    <property type="entry name" value="Yip1"/>
    <property type="match status" value="1"/>
</dbReference>